<dbReference type="Gene3D" id="3.40.50.150">
    <property type="entry name" value="Vaccinia Virus protein VP39"/>
    <property type="match status" value="1"/>
</dbReference>
<keyword evidence="2" id="KW-0808">Transferase</keyword>
<reference evidence="3" key="1">
    <citation type="journal article" date="2019" name="Int. J. Syst. Evol. Microbiol.">
        <title>The Global Catalogue of Microorganisms (GCM) 10K type strain sequencing project: providing services to taxonomists for standard genome sequencing and annotation.</title>
        <authorList>
            <consortium name="The Broad Institute Genomics Platform"/>
            <consortium name="The Broad Institute Genome Sequencing Center for Infectious Disease"/>
            <person name="Wu L."/>
            <person name="Ma J."/>
        </authorList>
    </citation>
    <scope>NUCLEOTIDE SEQUENCE [LARGE SCALE GENOMIC DNA]</scope>
    <source>
        <strain evidence="3">JCM 11117</strain>
    </source>
</reference>
<keyword evidence="2" id="KW-0489">Methyltransferase</keyword>
<sequence length="283" mass="31301">MTSGTPFDPDEPPVPPSRRIDTVEPNLARVYDAFLAGKDNYAADRAVVDEIRSLTPEFTRVVQEERAWLGRVTRFLVKSAHVEQILHVGAGLPTVDNTHEAAQRFNSDTRVIYVADDPVVLAHGRAILEENDLTHLVDARFDRPEEVLGHETVTKYLDPDGPVALIHSRTLHHVPGEQGPHELVRRYLDLLPSGSYLVVSHFCDPEDEGQGSQLARLVEGVFGRSGLGPVAFRPRSEIEAFFEGLDLVEPGVTRLRDWWPDGPLMASAGREDGMIVGGVARKP</sequence>
<dbReference type="RefSeq" id="WP_343946045.1">
    <property type="nucleotide sequence ID" value="NZ_BAAAHP010000244.1"/>
</dbReference>
<dbReference type="Pfam" id="PF04672">
    <property type="entry name" value="Methyltransf_19"/>
    <property type="match status" value="1"/>
</dbReference>
<dbReference type="GO" id="GO:0008168">
    <property type="term" value="F:methyltransferase activity"/>
    <property type="evidence" value="ECO:0007669"/>
    <property type="project" value="UniProtKB-KW"/>
</dbReference>
<name>A0ABP3YUS0_9PSEU</name>
<feature type="region of interest" description="Disordered" evidence="1">
    <location>
        <begin position="1"/>
        <end position="20"/>
    </location>
</feature>
<dbReference type="Proteomes" id="UP001499967">
    <property type="component" value="Unassembled WGS sequence"/>
</dbReference>
<dbReference type="InterPro" id="IPR029063">
    <property type="entry name" value="SAM-dependent_MTases_sf"/>
</dbReference>
<accession>A0ABP3YUS0</accession>
<gene>
    <name evidence="2" type="ORF">GCM10009559_69810</name>
</gene>
<evidence type="ECO:0000313" key="3">
    <source>
        <dbReference type="Proteomes" id="UP001499967"/>
    </source>
</evidence>
<dbReference type="SUPFAM" id="SSF53335">
    <property type="entry name" value="S-adenosyl-L-methionine-dependent methyltransferases"/>
    <property type="match status" value="1"/>
</dbReference>
<organism evidence="2 3">
    <name type="scientific">Pseudonocardia zijingensis</name>
    <dbReference type="NCBI Taxonomy" id="153376"/>
    <lineage>
        <taxon>Bacteria</taxon>
        <taxon>Bacillati</taxon>
        <taxon>Actinomycetota</taxon>
        <taxon>Actinomycetes</taxon>
        <taxon>Pseudonocardiales</taxon>
        <taxon>Pseudonocardiaceae</taxon>
        <taxon>Pseudonocardia</taxon>
    </lineage>
</organism>
<evidence type="ECO:0000313" key="2">
    <source>
        <dbReference type="EMBL" id="GAA0902568.1"/>
    </source>
</evidence>
<protein>
    <submittedName>
        <fullName evidence="2">SAM-dependent methyltransferase</fullName>
    </submittedName>
</protein>
<dbReference type="InterPro" id="IPR006764">
    <property type="entry name" value="SAM_dep_MeTrfase_SAV2177_type"/>
</dbReference>
<evidence type="ECO:0000256" key="1">
    <source>
        <dbReference type="SAM" id="MobiDB-lite"/>
    </source>
</evidence>
<dbReference type="GO" id="GO:0032259">
    <property type="term" value="P:methylation"/>
    <property type="evidence" value="ECO:0007669"/>
    <property type="project" value="UniProtKB-KW"/>
</dbReference>
<dbReference type="EMBL" id="BAAAHP010000244">
    <property type="protein sequence ID" value="GAA0902568.1"/>
    <property type="molecule type" value="Genomic_DNA"/>
</dbReference>
<keyword evidence="3" id="KW-1185">Reference proteome</keyword>
<comment type="caution">
    <text evidence="2">The sequence shown here is derived from an EMBL/GenBank/DDBJ whole genome shotgun (WGS) entry which is preliminary data.</text>
</comment>
<proteinExistence type="predicted"/>
<dbReference type="PIRSF" id="PIRSF017393">
    <property type="entry name" value="MTase_SAV2177"/>
    <property type="match status" value="1"/>
</dbReference>